<sequence length="608" mass="69428">MSRKTAQQRELARKAKIDPLKSDRYKIISRLGDGGFCEVFKAKDLQTGRFVAIKRVDRAKPTYQKYSPKEVEKKIKKLMYREAAIMRALEHPNLVKLYDLVDETDQIYLVMELAEGGELFDRIIKRGKFCERDAAVIIAQMLSGVRYMHAAGYVHRDIKPENILFERPTDDSKLLITDFGLSREIQPKMMTNCGTVDYSAPELLKSKLTKSGYGPEVDNWSIGVVAYILLCGYPPFYSVNQDDNEIKKQIMSGTYHFHHPHWDHISKSAKNFIASLLKPDPEERATLDQSLEHPWIRLETSSTLDIYPMIESSMRDTLARQRWRCLGLAANAVNLFTMASPTMFLLWFLAWTRIPSSSVVRLDLYPLAAPVHISSGFLDSPERFGRGSLSSLVIEIMVMERLMRKFHTNPTPKKKYSLSSNPAACTVTFGQPLRDIVQRDKSDIPLVVQDIFDFLLTNHGLEAQGIFRVNGNSRTVEMLRNLMDETGAHWRVSDLSMIAYESERSMDVFSVASLLKLYLRELPDSLVPAKMTSLFLEAYRNNRNDKSACFSQLEQLITQLPVPNYTLLQHLCHFLSKVWNCRAENKMSGESLGIVFGPSVFHIGQDSE</sequence>
<dbReference type="PROSITE" id="PS00108">
    <property type="entry name" value="PROTEIN_KINASE_ST"/>
    <property type="match status" value="1"/>
</dbReference>
<dbReference type="Gene3D" id="1.10.510.10">
    <property type="entry name" value="Transferase(Phosphotransferase) domain 1"/>
    <property type="match status" value="1"/>
</dbReference>
<dbReference type="SMART" id="SM00220">
    <property type="entry name" value="S_TKc"/>
    <property type="match status" value="1"/>
</dbReference>
<comment type="caution">
    <text evidence="9">The sequence shown here is derived from an EMBL/GenBank/DDBJ whole genome shotgun (WGS) entry which is preliminary data.</text>
</comment>
<keyword evidence="10" id="KW-1185">Reference proteome</keyword>
<protein>
    <submittedName>
        <fullName evidence="9">Calcium calmodulin-dependent protein kinase type 1G</fullName>
    </submittedName>
</protein>
<evidence type="ECO:0000313" key="9">
    <source>
        <dbReference type="EMBL" id="KAG5449353.1"/>
    </source>
</evidence>
<evidence type="ECO:0000256" key="2">
    <source>
        <dbReference type="ARBA" id="ARBA00022679"/>
    </source>
</evidence>
<dbReference type="PANTHER" id="PTHR24347">
    <property type="entry name" value="SERINE/THREONINE-PROTEIN KINASE"/>
    <property type="match status" value="1"/>
</dbReference>
<dbReference type="InterPro" id="IPR011009">
    <property type="entry name" value="Kinase-like_dom_sf"/>
</dbReference>
<feature type="non-terminal residue" evidence="9">
    <location>
        <position position="608"/>
    </location>
</feature>
<keyword evidence="1" id="KW-0723">Serine/threonine-protein kinase</keyword>
<dbReference type="SUPFAM" id="SSF56112">
    <property type="entry name" value="Protein kinase-like (PK-like)"/>
    <property type="match status" value="1"/>
</dbReference>
<dbReference type="Pfam" id="PF00620">
    <property type="entry name" value="RhoGAP"/>
    <property type="match status" value="1"/>
</dbReference>
<dbReference type="GO" id="GO:0004674">
    <property type="term" value="F:protein serine/threonine kinase activity"/>
    <property type="evidence" value="ECO:0007669"/>
    <property type="project" value="UniProtKB-KW"/>
</dbReference>
<dbReference type="FunFam" id="1.10.510.10:FF:000026">
    <property type="entry name" value="Calcium/calmodulin-dependent protein kinase type 1"/>
    <property type="match status" value="1"/>
</dbReference>
<dbReference type="InterPro" id="IPR008936">
    <property type="entry name" value="Rho_GTPase_activation_prot"/>
</dbReference>
<dbReference type="Gene3D" id="1.10.555.10">
    <property type="entry name" value="Rho GTPase activation protein"/>
    <property type="match status" value="1"/>
</dbReference>
<dbReference type="GO" id="GO:0007165">
    <property type="term" value="P:signal transduction"/>
    <property type="evidence" value="ECO:0007669"/>
    <property type="project" value="InterPro"/>
</dbReference>
<reference evidence="9 10" key="1">
    <citation type="journal article" date="2018" name="Biotechnol. Adv.">
        <title>Improved genomic resources and new bioinformatic workflow for the carcinogenic parasite Clonorchis sinensis: Biotechnological implications.</title>
        <authorList>
            <person name="Wang D."/>
            <person name="Korhonen P.K."/>
            <person name="Gasser R.B."/>
            <person name="Young N.D."/>
        </authorList>
    </citation>
    <scope>NUCLEOTIDE SEQUENCE [LARGE SCALE GENOMIC DNA]</scope>
    <source>
        <strain evidence="9">Cs-k2</strain>
    </source>
</reference>
<organism evidence="9 10">
    <name type="scientific">Clonorchis sinensis</name>
    <name type="common">Chinese liver fluke</name>
    <dbReference type="NCBI Taxonomy" id="79923"/>
    <lineage>
        <taxon>Eukaryota</taxon>
        <taxon>Metazoa</taxon>
        <taxon>Spiralia</taxon>
        <taxon>Lophotrochozoa</taxon>
        <taxon>Platyhelminthes</taxon>
        <taxon>Trematoda</taxon>
        <taxon>Digenea</taxon>
        <taxon>Opisthorchiida</taxon>
        <taxon>Opisthorchiata</taxon>
        <taxon>Opisthorchiidae</taxon>
        <taxon>Clonorchis</taxon>
    </lineage>
</organism>
<name>A0A8T1MJN3_CLOSI</name>
<evidence type="ECO:0000256" key="6">
    <source>
        <dbReference type="SAM" id="Phobius"/>
    </source>
</evidence>
<feature type="domain" description="Protein kinase" evidence="7">
    <location>
        <begin position="25"/>
        <end position="296"/>
    </location>
</feature>
<gene>
    <name evidence="9" type="ORF">CSKR_200939</name>
</gene>
<dbReference type="EMBL" id="NIRI02000042">
    <property type="protein sequence ID" value="KAG5449353.1"/>
    <property type="molecule type" value="Genomic_DNA"/>
</dbReference>
<evidence type="ECO:0000256" key="5">
    <source>
        <dbReference type="ARBA" id="ARBA00022840"/>
    </source>
</evidence>
<evidence type="ECO:0000313" key="10">
    <source>
        <dbReference type="Proteomes" id="UP000286415"/>
    </source>
</evidence>
<evidence type="ECO:0000259" key="8">
    <source>
        <dbReference type="PROSITE" id="PS50238"/>
    </source>
</evidence>
<dbReference type="GO" id="GO:0005524">
    <property type="term" value="F:ATP binding"/>
    <property type="evidence" value="ECO:0007669"/>
    <property type="project" value="UniProtKB-KW"/>
</dbReference>
<evidence type="ECO:0000256" key="3">
    <source>
        <dbReference type="ARBA" id="ARBA00022741"/>
    </source>
</evidence>
<dbReference type="OrthoDB" id="40902at2759"/>
<dbReference type="CDD" id="cd05117">
    <property type="entry name" value="STKc_CAMK"/>
    <property type="match status" value="1"/>
</dbReference>
<proteinExistence type="predicted"/>
<dbReference type="Pfam" id="PF00069">
    <property type="entry name" value="Pkinase"/>
    <property type="match status" value="1"/>
</dbReference>
<evidence type="ECO:0000256" key="1">
    <source>
        <dbReference type="ARBA" id="ARBA00022527"/>
    </source>
</evidence>
<dbReference type="Proteomes" id="UP000286415">
    <property type="component" value="Unassembled WGS sequence"/>
</dbReference>
<dbReference type="InterPro" id="IPR000719">
    <property type="entry name" value="Prot_kinase_dom"/>
</dbReference>
<accession>A0A8T1MJN3</accession>
<dbReference type="InterPro" id="IPR008271">
    <property type="entry name" value="Ser/Thr_kinase_AS"/>
</dbReference>
<dbReference type="AlphaFoldDB" id="A0A8T1MJN3"/>
<keyword evidence="4 9" id="KW-0418">Kinase</keyword>
<keyword evidence="6" id="KW-1133">Transmembrane helix</keyword>
<reference evidence="9 10" key="2">
    <citation type="journal article" date="2021" name="Genomics">
        <title>High-quality reference genome for Clonorchis sinensis.</title>
        <authorList>
            <person name="Young N.D."/>
            <person name="Stroehlein A.J."/>
            <person name="Kinkar L."/>
            <person name="Wang T."/>
            <person name="Sohn W.M."/>
            <person name="Chang B.C.H."/>
            <person name="Kaur P."/>
            <person name="Weisz D."/>
            <person name="Dudchenko O."/>
            <person name="Aiden E.L."/>
            <person name="Korhonen P.K."/>
            <person name="Gasser R.B."/>
        </authorList>
    </citation>
    <scope>NUCLEOTIDE SEQUENCE [LARGE SCALE GENOMIC DNA]</scope>
    <source>
        <strain evidence="9">Cs-k2</strain>
    </source>
</reference>
<evidence type="ECO:0000259" key="7">
    <source>
        <dbReference type="PROSITE" id="PS50011"/>
    </source>
</evidence>
<keyword evidence="3" id="KW-0547">Nucleotide-binding</keyword>
<keyword evidence="2" id="KW-0808">Transferase</keyword>
<dbReference type="SMART" id="SM00324">
    <property type="entry name" value="RhoGAP"/>
    <property type="match status" value="1"/>
</dbReference>
<keyword evidence="6" id="KW-0472">Membrane</keyword>
<keyword evidence="5" id="KW-0067">ATP-binding</keyword>
<feature type="transmembrane region" description="Helical" evidence="6">
    <location>
        <begin position="325"/>
        <end position="351"/>
    </location>
</feature>
<dbReference type="PROSITE" id="PS50011">
    <property type="entry name" value="PROTEIN_KINASE_DOM"/>
    <property type="match status" value="1"/>
</dbReference>
<feature type="domain" description="Rho-GAP" evidence="8">
    <location>
        <begin position="431"/>
        <end position="608"/>
    </location>
</feature>
<dbReference type="InterPro" id="IPR000198">
    <property type="entry name" value="RhoGAP_dom"/>
</dbReference>
<dbReference type="SUPFAM" id="SSF48350">
    <property type="entry name" value="GTPase activation domain, GAP"/>
    <property type="match status" value="1"/>
</dbReference>
<keyword evidence="6" id="KW-0812">Transmembrane</keyword>
<evidence type="ECO:0000256" key="4">
    <source>
        <dbReference type="ARBA" id="ARBA00022777"/>
    </source>
</evidence>
<dbReference type="PROSITE" id="PS50238">
    <property type="entry name" value="RHOGAP"/>
    <property type="match status" value="1"/>
</dbReference>